<dbReference type="PROSITE" id="PS50878">
    <property type="entry name" value="RT_POL"/>
    <property type="match status" value="1"/>
</dbReference>
<dbReference type="PANTHER" id="PTHR34047">
    <property type="entry name" value="NUCLEAR INTRON MATURASE 1, MITOCHONDRIAL-RELATED"/>
    <property type="match status" value="1"/>
</dbReference>
<dbReference type="InterPro" id="IPR000477">
    <property type="entry name" value="RT_dom"/>
</dbReference>
<evidence type="ECO:0000259" key="1">
    <source>
        <dbReference type="PROSITE" id="PS50878"/>
    </source>
</evidence>
<dbReference type="InterPro" id="IPR043502">
    <property type="entry name" value="DNA/RNA_pol_sf"/>
</dbReference>
<sequence length="362" mass="43828">MKRIKNIFSEIYDFENLYYAYKDAIKGKRYREDIMLYTDKLEENLIDLQNELIWKTYEVGAYRRFYVYEPKKRLIMSLQFKDRVTQHAIYRQINPILDKQLIDDTYACRKEKGSHKAVHKLQNWMRKDERKGRYYYLKLDIAKYFYRIDHKILMDILKRKIADKDLLEVFDKIINCEDTRFGLPIGADIADVNSEEMLLGVGLPIGNLTSQMFANLYLNELDQFAKHKLKLKQYIRYMDDIIILHEDKKELGRIKTEIERFLNEELHLQLNNKTCIRPTTMGIEFVGFRIWSTHIKLRKQTVKRMKRRLKYVFTHYENGEIDKETLDRSIASYRGILKHFESYGLRNSLNELYKQEVTEKWM</sequence>
<dbReference type="Proteomes" id="UP000095553">
    <property type="component" value="Unassembled WGS sequence"/>
</dbReference>
<dbReference type="Pfam" id="PF00078">
    <property type="entry name" value="RVT_1"/>
    <property type="match status" value="1"/>
</dbReference>
<dbReference type="AlphaFoldDB" id="A0A173S9H0"/>
<evidence type="ECO:0000313" key="3">
    <source>
        <dbReference type="Proteomes" id="UP000095553"/>
    </source>
</evidence>
<dbReference type="CDD" id="cd01646">
    <property type="entry name" value="RT_Bac_retron_I"/>
    <property type="match status" value="1"/>
</dbReference>
<gene>
    <name evidence="2" type="primary">ltrA</name>
    <name evidence="2" type="ORF">ERS852571_01073</name>
</gene>
<dbReference type="RefSeq" id="WP_055072560.1">
    <property type="nucleotide sequence ID" value="NZ_CYXY01000005.1"/>
</dbReference>
<organism evidence="2 3">
    <name type="scientific">Anaerostipes hadrus</name>
    <dbReference type="NCBI Taxonomy" id="649756"/>
    <lineage>
        <taxon>Bacteria</taxon>
        <taxon>Bacillati</taxon>
        <taxon>Bacillota</taxon>
        <taxon>Clostridia</taxon>
        <taxon>Lachnospirales</taxon>
        <taxon>Lachnospiraceae</taxon>
        <taxon>Anaerostipes</taxon>
    </lineage>
</organism>
<protein>
    <submittedName>
        <fullName evidence="2">Group II intron-encoded protein ltrA</fullName>
    </submittedName>
</protein>
<dbReference type="EMBL" id="CYXY01000005">
    <property type="protein sequence ID" value="CUM87144.1"/>
    <property type="molecule type" value="Genomic_DNA"/>
</dbReference>
<dbReference type="InterPro" id="IPR051083">
    <property type="entry name" value="GrpII_Intron_Splice-Mob/Def"/>
</dbReference>
<name>A0A173S9H0_ANAHA</name>
<dbReference type="PANTHER" id="PTHR34047:SF8">
    <property type="entry name" value="PROTEIN YKFC"/>
    <property type="match status" value="1"/>
</dbReference>
<accession>A0A173S9H0</accession>
<reference evidence="2 3" key="1">
    <citation type="submission" date="2015-09" db="EMBL/GenBank/DDBJ databases">
        <authorList>
            <consortium name="Pathogen Informatics"/>
        </authorList>
    </citation>
    <scope>NUCLEOTIDE SEQUENCE [LARGE SCALE GENOMIC DNA]</scope>
    <source>
        <strain evidence="2 3">2789STDY5834959</strain>
    </source>
</reference>
<evidence type="ECO:0000313" key="2">
    <source>
        <dbReference type="EMBL" id="CUM87144.1"/>
    </source>
</evidence>
<dbReference type="SUPFAM" id="SSF56672">
    <property type="entry name" value="DNA/RNA polymerases"/>
    <property type="match status" value="1"/>
</dbReference>
<proteinExistence type="predicted"/>
<feature type="domain" description="Reverse transcriptase" evidence="1">
    <location>
        <begin position="1"/>
        <end position="290"/>
    </location>
</feature>